<evidence type="ECO:0000313" key="6">
    <source>
        <dbReference type="Proteomes" id="UP001359559"/>
    </source>
</evidence>
<reference evidence="5 6" key="1">
    <citation type="submission" date="2024-01" db="EMBL/GenBank/DDBJ databases">
        <title>The genomes of 5 underutilized Papilionoideae crops provide insights into root nodulation and disease resistance.</title>
        <authorList>
            <person name="Yuan L."/>
        </authorList>
    </citation>
    <scope>NUCLEOTIDE SEQUENCE [LARGE SCALE GENOMIC DNA]</scope>
    <source>
        <strain evidence="5">LY-2023</strain>
        <tissue evidence="5">Leaf</tissue>
    </source>
</reference>
<name>A0AAN9EXI9_CLITE</name>
<organism evidence="5 6">
    <name type="scientific">Clitoria ternatea</name>
    <name type="common">Butterfly pea</name>
    <dbReference type="NCBI Taxonomy" id="43366"/>
    <lineage>
        <taxon>Eukaryota</taxon>
        <taxon>Viridiplantae</taxon>
        <taxon>Streptophyta</taxon>
        <taxon>Embryophyta</taxon>
        <taxon>Tracheophyta</taxon>
        <taxon>Spermatophyta</taxon>
        <taxon>Magnoliopsida</taxon>
        <taxon>eudicotyledons</taxon>
        <taxon>Gunneridae</taxon>
        <taxon>Pentapetalae</taxon>
        <taxon>rosids</taxon>
        <taxon>fabids</taxon>
        <taxon>Fabales</taxon>
        <taxon>Fabaceae</taxon>
        <taxon>Papilionoideae</taxon>
        <taxon>50 kb inversion clade</taxon>
        <taxon>NPAAA clade</taxon>
        <taxon>indigoferoid/millettioid clade</taxon>
        <taxon>Phaseoleae</taxon>
        <taxon>Clitoria</taxon>
    </lineage>
</organism>
<accession>A0AAN9EXI9</accession>
<dbReference type="EMBL" id="JAYKXN010000008">
    <property type="protein sequence ID" value="KAK7264733.1"/>
    <property type="molecule type" value="Genomic_DNA"/>
</dbReference>
<sequence length="180" mass="20695">MHPLTSSNNHWQIALLSLLQPAPETYEFFDDLILMAEGKIVYHGPRSQALQFFKDCGFWCPERKGVADFLQEVISKKDLRQYWYLNGIPYRYLIITATYSVDNYNPATWMLESTSASLEAALQIDFAQIYKESYLYRDTLELVTQLSEPQPAYSFAQHRSQNAVTPPEQTNTLPTLSVAV</sequence>
<keyword evidence="6" id="KW-1185">Reference proteome</keyword>
<evidence type="ECO:0000259" key="4">
    <source>
        <dbReference type="Pfam" id="PF19055"/>
    </source>
</evidence>
<dbReference type="PANTHER" id="PTHR19241">
    <property type="entry name" value="ATP-BINDING CASSETTE TRANSPORTER"/>
    <property type="match status" value="1"/>
</dbReference>
<gene>
    <name evidence="5" type="ORF">RJT34_32343</name>
</gene>
<protein>
    <recommendedName>
        <fullName evidence="4">ABC transporter family G domain-containing protein</fullName>
    </recommendedName>
</protein>
<evidence type="ECO:0000256" key="3">
    <source>
        <dbReference type="SAM" id="MobiDB-lite"/>
    </source>
</evidence>
<keyword evidence="1" id="KW-0813">Transport</keyword>
<feature type="domain" description="ABC transporter family G" evidence="4">
    <location>
        <begin position="20"/>
        <end position="103"/>
    </location>
</feature>
<dbReference type="Pfam" id="PF19055">
    <property type="entry name" value="ABC2_membrane_7"/>
    <property type="match status" value="1"/>
</dbReference>
<feature type="region of interest" description="Disordered" evidence="3">
    <location>
        <begin position="159"/>
        <end position="180"/>
    </location>
</feature>
<comment type="caution">
    <text evidence="5">The sequence shown here is derived from an EMBL/GenBank/DDBJ whole genome shotgun (WGS) entry which is preliminary data.</text>
</comment>
<keyword evidence="2" id="KW-0472">Membrane</keyword>
<dbReference type="AlphaFoldDB" id="A0AAN9EXI9"/>
<evidence type="ECO:0000256" key="2">
    <source>
        <dbReference type="ARBA" id="ARBA00023136"/>
    </source>
</evidence>
<evidence type="ECO:0000256" key="1">
    <source>
        <dbReference type="ARBA" id="ARBA00022448"/>
    </source>
</evidence>
<dbReference type="Proteomes" id="UP001359559">
    <property type="component" value="Unassembled WGS sequence"/>
</dbReference>
<proteinExistence type="predicted"/>
<evidence type="ECO:0000313" key="5">
    <source>
        <dbReference type="EMBL" id="KAK7264733.1"/>
    </source>
</evidence>
<dbReference type="InterPro" id="IPR043926">
    <property type="entry name" value="ABCG_dom"/>
</dbReference>
<dbReference type="GO" id="GO:0140359">
    <property type="term" value="F:ABC-type transporter activity"/>
    <property type="evidence" value="ECO:0007669"/>
    <property type="project" value="InterPro"/>
</dbReference>